<protein>
    <submittedName>
        <fullName evidence="2">Uncharacterized protein</fullName>
    </submittedName>
</protein>
<comment type="caution">
    <text evidence="2">The sequence shown here is derived from an EMBL/GenBank/DDBJ whole genome shotgun (WGS) entry which is preliminary data.</text>
</comment>
<dbReference type="PANTHER" id="PTHR23159:SF60">
    <property type="entry name" value="SPINDLE ASSEMBLY ABNORMAL PROTEIN 4"/>
    <property type="match status" value="1"/>
</dbReference>
<organism evidence="2 3">
    <name type="scientific">Geranomyces variabilis</name>
    <dbReference type="NCBI Taxonomy" id="109894"/>
    <lineage>
        <taxon>Eukaryota</taxon>
        <taxon>Fungi</taxon>
        <taxon>Fungi incertae sedis</taxon>
        <taxon>Chytridiomycota</taxon>
        <taxon>Chytridiomycota incertae sedis</taxon>
        <taxon>Chytridiomycetes</taxon>
        <taxon>Spizellomycetales</taxon>
        <taxon>Powellomycetaceae</taxon>
        <taxon>Geranomyces</taxon>
    </lineage>
</organism>
<dbReference type="Proteomes" id="UP001212152">
    <property type="component" value="Unassembled WGS sequence"/>
</dbReference>
<evidence type="ECO:0000313" key="3">
    <source>
        <dbReference type="Proteomes" id="UP001212152"/>
    </source>
</evidence>
<gene>
    <name evidence="2" type="ORF">HDU87_006382</name>
</gene>
<name>A0AAD5XNZ6_9FUNG</name>
<evidence type="ECO:0000313" key="2">
    <source>
        <dbReference type="EMBL" id="KAJ3175147.1"/>
    </source>
</evidence>
<reference evidence="2" key="1">
    <citation type="submission" date="2020-05" db="EMBL/GenBank/DDBJ databases">
        <title>Phylogenomic resolution of chytrid fungi.</title>
        <authorList>
            <person name="Stajich J.E."/>
            <person name="Amses K."/>
            <person name="Simmons R."/>
            <person name="Seto K."/>
            <person name="Myers J."/>
            <person name="Bonds A."/>
            <person name="Quandt C.A."/>
            <person name="Barry K."/>
            <person name="Liu P."/>
            <person name="Grigoriev I."/>
            <person name="Longcore J.E."/>
            <person name="James T.Y."/>
        </authorList>
    </citation>
    <scope>NUCLEOTIDE SEQUENCE</scope>
    <source>
        <strain evidence="2">JEL0379</strain>
    </source>
</reference>
<dbReference type="EMBL" id="JADGJQ010000055">
    <property type="protein sequence ID" value="KAJ3175147.1"/>
    <property type="molecule type" value="Genomic_DNA"/>
</dbReference>
<dbReference type="AlphaFoldDB" id="A0AAD5XNZ6"/>
<dbReference type="PANTHER" id="PTHR23159">
    <property type="entry name" value="CENTROSOMAL PROTEIN 2"/>
    <property type="match status" value="1"/>
</dbReference>
<accession>A0AAD5XNZ6</accession>
<proteinExistence type="predicted"/>
<feature type="region of interest" description="Disordered" evidence="1">
    <location>
        <begin position="89"/>
        <end position="114"/>
    </location>
</feature>
<sequence>MFRPQGKYKHIQAQTRALWDSFADNGELAYTKTELLIDTIEFENNSKLFNEFERGALRHLCAELEIQKGSSGGFTCDEFLDMVRRTTPMLSRKSPSSPSSPSPALPPPPSSDNMAERMHKMEETVEDLKDIVQQLSNRLSLETAAKQAALSAVKDLEERIEKLEAESLQAADLNHNLQSELEAAERKARENQSRDAIEIERLQARQQELDEELQSKDMQIIKNQAETEEVQRLRDREQKLQDEVERAENQAIKARRRVSELENEATEARKRISEWEIEQKSQDHNVAEIDSLRAREQELENKVEKAENEAIEARKRVLELENEATEKNLDHNVAEIDSLRAREQELENKVEKAEKEAIEARKRMAEMPMPDHIVVEIDGLRARHQKLQHEATEARKRVSELENEATEARKRGPVVAVRKRSSELIQALWCLAGLLLFWPIMWARTWSPQGAFVPV</sequence>
<evidence type="ECO:0000256" key="1">
    <source>
        <dbReference type="SAM" id="MobiDB-lite"/>
    </source>
</evidence>
<keyword evidence="3" id="KW-1185">Reference proteome</keyword>
<feature type="compositionally biased region" description="Pro residues" evidence="1">
    <location>
        <begin position="98"/>
        <end position="110"/>
    </location>
</feature>